<reference evidence="1 2" key="1">
    <citation type="submission" date="2019-10" db="EMBL/GenBank/DDBJ databases">
        <title>Unraveling microbial dark matter from salterns through culturing: the case of the genus Halosegnis.</title>
        <authorList>
            <person name="Duran-Viseras A."/>
            <person name="Andrei A.-S."/>
            <person name="Vera-Gargallo B."/>
            <person name="Ghai R."/>
            <person name="Sanchez-Porro C."/>
            <person name="Ventosa A."/>
        </authorList>
    </citation>
    <scope>NUCLEOTIDE SEQUENCE [LARGE SCALE GENOMIC DNA]</scope>
    <source>
        <strain evidence="1 2">F18-79</strain>
    </source>
</reference>
<comment type="caution">
    <text evidence="1">The sequence shown here is derived from an EMBL/GenBank/DDBJ whole genome shotgun (WGS) entry which is preliminary data.</text>
</comment>
<dbReference type="Proteomes" id="UP000326865">
    <property type="component" value="Unassembled WGS sequence"/>
</dbReference>
<sequence>MLLLLKPQSASSAATAFGIREAKVGHMKDAREEVGYTGTGFVLGVGIGTLLRAANGGSVDVANVVDVIGQFVGSVPL</sequence>
<dbReference type="EMBL" id="QKKZ01000001">
    <property type="protein sequence ID" value="KAB7515906.1"/>
    <property type="molecule type" value="Genomic_DNA"/>
</dbReference>
<dbReference type="AlphaFoldDB" id="A0A5N5UB95"/>
<keyword evidence="2" id="KW-1185">Reference proteome</keyword>
<gene>
    <name evidence="1" type="ORF">DM867_01835</name>
</gene>
<name>A0A5N5UB95_9EURY</name>
<evidence type="ECO:0000313" key="1">
    <source>
        <dbReference type="EMBL" id="KAB7515906.1"/>
    </source>
</evidence>
<evidence type="ECO:0000313" key="2">
    <source>
        <dbReference type="Proteomes" id="UP000326865"/>
    </source>
</evidence>
<protein>
    <submittedName>
        <fullName evidence="1">Uncharacterized protein</fullName>
    </submittedName>
</protein>
<accession>A0A5N5UB95</accession>
<dbReference type="RefSeq" id="WP_152133616.1">
    <property type="nucleotide sequence ID" value="NZ_QKKZ01000001.1"/>
</dbReference>
<proteinExistence type="predicted"/>
<organism evidence="1 2">
    <name type="scientific">Halosegnis rubeus</name>
    <dbReference type="NCBI Taxonomy" id="2212850"/>
    <lineage>
        <taxon>Archaea</taxon>
        <taxon>Methanobacteriati</taxon>
        <taxon>Methanobacteriota</taxon>
        <taxon>Stenosarchaea group</taxon>
        <taxon>Halobacteria</taxon>
        <taxon>Halobacteriales</taxon>
        <taxon>Natronomonadaceae</taxon>
        <taxon>Halosegnis</taxon>
    </lineage>
</organism>